<evidence type="ECO:0000313" key="2">
    <source>
        <dbReference type="Proteomes" id="UP001150259"/>
    </source>
</evidence>
<dbReference type="Proteomes" id="UP001150259">
    <property type="component" value="Unassembled WGS sequence"/>
</dbReference>
<accession>A0ABT5GFD3</accession>
<evidence type="ECO:0008006" key="3">
    <source>
        <dbReference type="Google" id="ProtNLM"/>
    </source>
</evidence>
<organism evidence="1 2">
    <name type="scientific">Intrasporangium calvum</name>
    <dbReference type="NCBI Taxonomy" id="53358"/>
    <lineage>
        <taxon>Bacteria</taxon>
        <taxon>Bacillati</taxon>
        <taxon>Actinomycetota</taxon>
        <taxon>Actinomycetes</taxon>
        <taxon>Micrococcales</taxon>
        <taxon>Intrasporangiaceae</taxon>
        <taxon>Intrasporangium</taxon>
    </lineage>
</organism>
<dbReference type="RefSeq" id="WP_272461551.1">
    <property type="nucleotide sequence ID" value="NZ_JAPFQL010000021.1"/>
</dbReference>
<gene>
    <name evidence="1" type="ORF">OO014_06880</name>
</gene>
<proteinExistence type="predicted"/>
<name>A0ABT5GFD3_9MICO</name>
<sequence>MPSPHPDAPIDLPATLNRLGGVASRGDLRRFDDMQLAEAVRQGVVLRTNRGRYALPTAEAARVAAHRLSAVVGLRSAAASWGWALKTQPEAPEIIVPRGRKVTKADQRVLDVRWRRLADDDVDGWRTTQVRTVLDCATTFPVDEALAVADSALRAGLSRADLCAGAEALPGRGRDAAVRVVWHARATAANPFESVIRGISLGVAGLRLEPQVPVTLAGRTIHPDLVDVDLRIVVEADSHEFHTQRDQITKDCWRYAELTLGGWLVVRVSWVQAMFQQDWVRSVLQRAVDRQQSALQTTIARVRGHVQSDLRTNRGDAERLG</sequence>
<protein>
    <recommendedName>
        <fullName evidence="3">DUF559 domain-containing protein</fullName>
    </recommendedName>
</protein>
<dbReference type="EMBL" id="JAPFQL010000021">
    <property type="protein sequence ID" value="MDC5696980.1"/>
    <property type="molecule type" value="Genomic_DNA"/>
</dbReference>
<comment type="caution">
    <text evidence="1">The sequence shown here is derived from an EMBL/GenBank/DDBJ whole genome shotgun (WGS) entry which is preliminary data.</text>
</comment>
<reference evidence="1 2" key="1">
    <citation type="submission" date="2022-11" db="EMBL/GenBank/DDBJ databases">
        <title>Anaerobic phenanthrene biodegradation by a DNRA strain PheN6.</title>
        <authorList>
            <person name="Zhang Z."/>
        </authorList>
    </citation>
    <scope>NUCLEOTIDE SEQUENCE [LARGE SCALE GENOMIC DNA]</scope>
    <source>
        <strain evidence="1 2">PheN6</strain>
    </source>
</reference>
<keyword evidence="2" id="KW-1185">Reference proteome</keyword>
<evidence type="ECO:0000313" key="1">
    <source>
        <dbReference type="EMBL" id="MDC5696980.1"/>
    </source>
</evidence>